<dbReference type="Proteomes" id="UP000799770">
    <property type="component" value="Unassembled WGS sequence"/>
</dbReference>
<feature type="non-terminal residue" evidence="1">
    <location>
        <position position="1"/>
    </location>
</feature>
<keyword evidence="2" id="KW-1185">Reference proteome</keyword>
<accession>A0A6A5YLR9</accession>
<evidence type="ECO:0008006" key="3">
    <source>
        <dbReference type="Google" id="ProtNLM"/>
    </source>
</evidence>
<proteinExistence type="predicted"/>
<gene>
    <name evidence="1" type="ORF">BDV96DRAFT_453237</name>
</gene>
<protein>
    <recommendedName>
        <fullName evidence="3">Apple domain-containing protein</fullName>
    </recommendedName>
</protein>
<evidence type="ECO:0000313" key="2">
    <source>
        <dbReference type="Proteomes" id="UP000799770"/>
    </source>
</evidence>
<sequence>TSVSKTASSTPSSSTVCPTQPEAGTYCGFINPEDPCAPQPDGYGPRPTPDTVDAFYAYAPFHKAALTAITPSGYVNTFKDLNASTSANTYLGLYTLTSYDVQACAQHCEDTALCTGVNVYIERDPLKRSPYCPDPSSITNYKCNLWGSGVTKETATNTGGWRDQFQVVIVGSNGYETTNTATPPKCPGFKPPQSCKGGAINKFGSHLESKSFLGPFNPNVYAAYGQAQTAVNKAAAAKKEKYLPCNSFNAYMMKLNGKPTGTSCSLYTGPVDSSPASYFGGWSSGNLFQVESSWSY</sequence>
<dbReference type="PANTHER" id="PTHR36578">
    <property type="entry name" value="CHROMOSOME 15, WHOLE GENOME SHOTGUN SEQUENCE"/>
    <property type="match status" value="1"/>
</dbReference>
<dbReference type="OrthoDB" id="271448at2759"/>
<organism evidence="1 2">
    <name type="scientific">Lophiotrema nucula</name>
    <dbReference type="NCBI Taxonomy" id="690887"/>
    <lineage>
        <taxon>Eukaryota</taxon>
        <taxon>Fungi</taxon>
        <taxon>Dikarya</taxon>
        <taxon>Ascomycota</taxon>
        <taxon>Pezizomycotina</taxon>
        <taxon>Dothideomycetes</taxon>
        <taxon>Pleosporomycetidae</taxon>
        <taxon>Pleosporales</taxon>
        <taxon>Lophiotremataceae</taxon>
        <taxon>Lophiotrema</taxon>
    </lineage>
</organism>
<dbReference type="EMBL" id="ML977355">
    <property type="protein sequence ID" value="KAF2107277.1"/>
    <property type="molecule type" value="Genomic_DNA"/>
</dbReference>
<dbReference type="AlphaFoldDB" id="A0A6A5YLR9"/>
<feature type="non-terminal residue" evidence="1">
    <location>
        <position position="296"/>
    </location>
</feature>
<name>A0A6A5YLR9_9PLEO</name>
<evidence type="ECO:0000313" key="1">
    <source>
        <dbReference type="EMBL" id="KAF2107277.1"/>
    </source>
</evidence>
<dbReference type="PANTHER" id="PTHR36578:SF1">
    <property type="entry name" value="APPLE DOMAIN-CONTAINING PROTEIN"/>
    <property type="match status" value="1"/>
</dbReference>
<reference evidence="1" key="1">
    <citation type="journal article" date="2020" name="Stud. Mycol.">
        <title>101 Dothideomycetes genomes: a test case for predicting lifestyles and emergence of pathogens.</title>
        <authorList>
            <person name="Haridas S."/>
            <person name="Albert R."/>
            <person name="Binder M."/>
            <person name="Bloem J."/>
            <person name="Labutti K."/>
            <person name="Salamov A."/>
            <person name="Andreopoulos B."/>
            <person name="Baker S."/>
            <person name="Barry K."/>
            <person name="Bills G."/>
            <person name="Bluhm B."/>
            <person name="Cannon C."/>
            <person name="Castanera R."/>
            <person name="Culley D."/>
            <person name="Daum C."/>
            <person name="Ezra D."/>
            <person name="Gonzalez J."/>
            <person name="Henrissat B."/>
            <person name="Kuo A."/>
            <person name="Liang C."/>
            <person name="Lipzen A."/>
            <person name="Lutzoni F."/>
            <person name="Magnuson J."/>
            <person name="Mondo S."/>
            <person name="Nolan M."/>
            <person name="Ohm R."/>
            <person name="Pangilinan J."/>
            <person name="Park H.-J."/>
            <person name="Ramirez L."/>
            <person name="Alfaro M."/>
            <person name="Sun H."/>
            <person name="Tritt A."/>
            <person name="Yoshinaga Y."/>
            <person name="Zwiers L.-H."/>
            <person name="Turgeon B."/>
            <person name="Goodwin S."/>
            <person name="Spatafora J."/>
            <person name="Crous P."/>
            <person name="Grigoriev I."/>
        </authorList>
    </citation>
    <scope>NUCLEOTIDE SEQUENCE</scope>
    <source>
        <strain evidence="1">CBS 627.86</strain>
    </source>
</reference>